<evidence type="ECO:0000256" key="2">
    <source>
        <dbReference type="PIRSR" id="PIRSR600246-2"/>
    </source>
</evidence>
<dbReference type="Pfam" id="PF01112">
    <property type="entry name" value="Asparaginase_2"/>
    <property type="match status" value="1"/>
</dbReference>
<dbReference type="InterPro" id="IPR000246">
    <property type="entry name" value="Peptidase_T2"/>
</dbReference>
<evidence type="ECO:0000256" key="1">
    <source>
        <dbReference type="PIRSR" id="PIRSR600246-1"/>
    </source>
</evidence>
<dbReference type="PANTHER" id="PTHR10188">
    <property type="entry name" value="L-ASPARAGINASE"/>
    <property type="match status" value="1"/>
</dbReference>
<feature type="active site" description="Nucleophile" evidence="1">
    <location>
        <position position="173"/>
    </location>
</feature>
<dbReference type="GO" id="GO:0016811">
    <property type="term" value="F:hydrolase activity, acting on carbon-nitrogen (but not peptide) bonds, in linear amides"/>
    <property type="evidence" value="ECO:0007669"/>
    <property type="project" value="UniProtKB-ARBA"/>
</dbReference>
<dbReference type="InterPro" id="IPR029055">
    <property type="entry name" value="Ntn_hydrolases_N"/>
</dbReference>
<name>A0A1L3JFC8_9SPHN</name>
<dbReference type="CDD" id="cd04701">
    <property type="entry name" value="Asparaginase_2"/>
    <property type="match status" value="1"/>
</dbReference>
<dbReference type="AlphaFoldDB" id="A0A1L3JFC8"/>
<evidence type="ECO:0000256" key="3">
    <source>
        <dbReference type="PIRSR" id="PIRSR600246-3"/>
    </source>
</evidence>
<dbReference type="SUPFAM" id="SSF56235">
    <property type="entry name" value="N-terminal nucleophile aminohydrolases (Ntn hydrolases)"/>
    <property type="match status" value="1"/>
</dbReference>
<dbReference type="OrthoDB" id="9780217at2"/>
<feature type="site" description="Cleavage; by autolysis" evidence="3">
    <location>
        <begin position="172"/>
        <end position="173"/>
    </location>
</feature>
<proteinExistence type="predicted"/>
<sequence length="340" mass="36073">MQDNWSIVIHGGAGVLERDKISPEKDAEIRAALNFALKTGSDILRAGGTSMDAIAATIMTLENNENFNAGKGAVFTWDGKNEMDASIMDGETLAAGAVAGVTATKNPILLARKVMTDSSHVFLSGDGANKFSLEMGLEQAPPEYFATDFRRQQLEKMKSQKISSYDVDLKFGTVGAVAVDKNGNIAAGTSTGGMTGKKWGRIGDSPIIGAGTYARNDSCGISATGSGEYFIRLGVAHEICSRIRFAFSSTRDTAQANVPKDKHGMPQYYIHSNEWALDDDVVQAIADNVIAELGVLGGTGGIIYATPWGQIGYSFNTPGMYRGKASNNAPATVSIYGDEE</sequence>
<organism evidence="4 5">
    <name type="scientific">Sphingorhabdus lutea</name>
    <dbReference type="NCBI Taxonomy" id="1913578"/>
    <lineage>
        <taxon>Bacteria</taxon>
        <taxon>Pseudomonadati</taxon>
        <taxon>Pseudomonadota</taxon>
        <taxon>Alphaproteobacteria</taxon>
        <taxon>Sphingomonadales</taxon>
        <taxon>Sphingomonadaceae</taxon>
        <taxon>Sphingorhabdus</taxon>
    </lineage>
</organism>
<dbReference type="PANTHER" id="PTHR10188:SF6">
    <property type="entry name" value="N(4)-(BETA-N-ACETYLGLUCOSAMINYL)-L-ASPARAGINASE"/>
    <property type="match status" value="1"/>
</dbReference>
<dbReference type="STRING" id="1913578.LPB140_12045"/>
<protein>
    <submittedName>
        <fullName evidence="4">Isoaspartyl peptidase/L-asparaginase</fullName>
    </submittedName>
</protein>
<feature type="binding site" evidence="2">
    <location>
        <begin position="224"/>
        <end position="227"/>
    </location>
    <ligand>
        <name>substrate</name>
    </ligand>
</feature>
<dbReference type="Proteomes" id="UP000242561">
    <property type="component" value="Chromosome"/>
</dbReference>
<reference evidence="4 5" key="1">
    <citation type="submission" date="2016-11" db="EMBL/GenBank/DDBJ databases">
        <title>Sphingorhabdus sp. LPB0140, isolated from marine environment.</title>
        <authorList>
            <person name="Kim E."/>
            <person name="Yi H."/>
        </authorList>
    </citation>
    <scope>NUCLEOTIDE SEQUENCE [LARGE SCALE GENOMIC DNA]</scope>
    <source>
        <strain evidence="4 5">LPB0140</strain>
    </source>
</reference>
<dbReference type="EMBL" id="CP018154">
    <property type="protein sequence ID" value="APG63848.1"/>
    <property type="molecule type" value="Genomic_DNA"/>
</dbReference>
<gene>
    <name evidence="4" type="ORF">LPB140_12045</name>
</gene>
<evidence type="ECO:0000313" key="5">
    <source>
        <dbReference type="Proteomes" id="UP000242561"/>
    </source>
</evidence>
<feature type="binding site" evidence="2">
    <location>
        <begin position="201"/>
        <end position="204"/>
    </location>
    <ligand>
        <name>substrate</name>
    </ligand>
</feature>
<dbReference type="Gene3D" id="3.60.20.30">
    <property type="entry name" value="(Glycosyl)asparaginase"/>
    <property type="match status" value="1"/>
</dbReference>
<evidence type="ECO:0000313" key="4">
    <source>
        <dbReference type="EMBL" id="APG63848.1"/>
    </source>
</evidence>
<dbReference type="KEGG" id="sphl:LPB140_12045"/>
<keyword evidence="5" id="KW-1185">Reference proteome</keyword>
<accession>A0A1L3JFC8</accession>